<name>A0A6B3RWU1_9RHOB</name>
<dbReference type="Proteomes" id="UP000481421">
    <property type="component" value="Unassembled WGS sequence"/>
</dbReference>
<accession>A0A6B3RWU1</accession>
<gene>
    <name evidence="1" type="ORF">G3572_15370</name>
</gene>
<proteinExistence type="predicted"/>
<organism evidence="1 2">
    <name type="scientific">Pseudotabrizicola algicola</name>
    <dbReference type="NCBI Taxonomy" id="2709381"/>
    <lineage>
        <taxon>Bacteria</taxon>
        <taxon>Pseudomonadati</taxon>
        <taxon>Pseudomonadota</taxon>
        <taxon>Alphaproteobacteria</taxon>
        <taxon>Rhodobacterales</taxon>
        <taxon>Paracoccaceae</taxon>
        <taxon>Pseudotabrizicola</taxon>
    </lineage>
</organism>
<reference evidence="1 2" key="1">
    <citation type="submission" date="2020-02" db="EMBL/GenBank/DDBJ databases">
        <title>Rhodobacter algicola sp. nov., isolated from microalga culture.</title>
        <authorList>
            <person name="Park C.-Y."/>
        </authorList>
    </citation>
    <scope>NUCLEOTIDE SEQUENCE [LARGE SCALE GENOMIC DNA]</scope>
    <source>
        <strain evidence="1 2">ETT8</strain>
    </source>
</reference>
<dbReference type="InterPro" id="IPR011050">
    <property type="entry name" value="Pectin_lyase_fold/virulence"/>
</dbReference>
<protein>
    <submittedName>
        <fullName evidence="1">Uncharacterized protein</fullName>
    </submittedName>
</protein>
<keyword evidence="2" id="KW-1185">Reference proteome</keyword>
<evidence type="ECO:0000313" key="1">
    <source>
        <dbReference type="EMBL" id="NEX47592.1"/>
    </source>
</evidence>
<dbReference type="SUPFAM" id="SSF51126">
    <property type="entry name" value="Pectin lyase-like"/>
    <property type="match status" value="1"/>
</dbReference>
<dbReference type="EMBL" id="JAAIKE010000005">
    <property type="protein sequence ID" value="NEX47592.1"/>
    <property type="molecule type" value="Genomic_DNA"/>
</dbReference>
<evidence type="ECO:0000313" key="2">
    <source>
        <dbReference type="Proteomes" id="UP000481421"/>
    </source>
</evidence>
<sequence>MPAGVASTNLTEASVVTDVLGNQSGESVRIPVARLAQQLSLDAIVVNKETRALLDADLSWGDGVRGAVWGDPTEALRGVYLKLGAWGTGSWTRIGDVPQSALTEAQLAAKAARDMPIITLQSSGDAAAQTAALPAGVTLTQGLMVMLFSGNTNTGAMTLNGLPILRQTGGALLPADVPASIGLLLRCSNGATQWRIVGRSAEDPATTAAIGGRAPLLQTLPLAAADGGSANAQVSTAPPGMTGYAPSQVFLWQATATNTAPDPTLDVGGFGPRTLKAATGGTLSAGDVRVASLYQLRVMADGTTLRIIATLPSDVAAQITAALTPAIAPLARNGDVSQVNLCDWITRPFVNAQATRVVLADGTPGVQVSGTAASGRFARIPRDAINGETFSAGAVVDFSDVAGRILAMQMTAALTEIRDLSDGNGDYRTQLNITAGMANAPLSVLDKPLAPTCAFVDLYSDMGSGVTGTIRIKEDWVSAGAKRFAFPTPDFMTSGRVCHVSPTGTLGAAGTAAAPVNTLRRAMATGASTIILADGVYAAANMLIDGNMFGGIDLIAAPGAMPIIRGGDIVTGFTAVPGRTDVYQAALATAPAMHHASTPRGFVWLIGVPWSEISAADRRTQHHGRSHRCPHMPFYAGPTSLDTLEAAARVSWWWSSGVLYVRSVPGVDPLTMAVRVPRGDGITNRRQQNKLSALGITWEFVGLTCDNMARYDFEGINVIGAPVDGLSLDWVSGTDRFCSVIGSSNDNWNGHGTTGDTPGRQDGRASIDYFLHSIEPYSCLAHDDGRSLHERGRGRVDGGLFEQCGSTGCAPAGGAEDGYYGTEIVGCGWDTGAGSGGERAGIAAVNPVIDDGTGTRVECRGVIIRDCPRGFYVGVGASHRMELWDTWTIGCTEHALYAAAAGASIVHHNHTDIGSAALKGGPGMAGIVAANGTVVT</sequence>
<dbReference type="InterPro" id="IPR012334">
    <property type="entry name" value="Pectin_lyas_fold"/>
</dbReference>
<dbReference type="AlphaFoldDB" id="A0A6B3RWU1"/>
<comment type="caution">
    <text evidence="1">The sequence shown here is derived from an EMBL/GenBank/DDBJ whole genome shotgun (WGS) entry which is preliminary data.</text>
</comment>
<dbReference type="RefSeq" id="WP_164613471.1">
    <property type="nucleotide sequence ID" value="NZ_JAAIKE010000005.1"/>
</dbReference>
<dbReference type="Gene3D" id="2.160.20.10">
    <property type="entry name" value="Single-stranded right-handed beta-helix, Pectin lyase-like"/>
    <property type="match status" value="1"/>
</dbReference>